<dbReference type="SUPFAM" id="SSF52402">
    <property type="entry name" value="Adenine nucleotide alpha hydrolases-like"/>
    <property type="match status" value="2"/>
</dbReference>
<evidence type="ECO:0000256" key="3">
    <source>
        <dbReference type="ARBA" id="ARBA00011738"/>
    </source>
</evidence>
<feature type="domain" description="UspA" evidence="5">
    <location>
        <begin position="193"/>
        <end position="273"/>
    </location>
</feature>
<dbReference type="AlphaFoldDB" id="A0A2S7IM59"/>
<reference evidence="7" key="1">
    <citation type="submission" date="2018-02" db="EMBL/GenBank/DDBJ databases">
        <title>Genome sequencing of Solimonas sp. HR-BB.</title>
        <authorList>
            <person name="Lee Y."/>
            <person name="Jeon C.O."/>
        </authorList>
    </citation>
    <scope>NUCLEOTIDE SEQUENCE [LARGE SCALE GENOMIC DNA]</scope>
    <source>
        <strain evidence="7">HR-U</strain>
    </source>
</reference>
<accession>A0A2S7IM59</accession>
<comment type="similarity">
    <text evidence="2">Belongs to the universal stress protein A family.</text>
</comment>
<dbReference type="InterPro" id="IPR006016">
    <property type="entry name" value="UspA"/>
</dbReference>
<dbReference type="Pfam" id="PF00582">
    <property type="entry name" value="Usp"/>
    <property type="match status" value="2"/>
</dbReference>
<dbReference type="InterPro" id="IPR006015">
    <property type="entry name" value="Universal_stress_UspA"/>
</dbReference>
<dbReference type="RefSeq" id="WP_104709898.1">
    <property type="nucleotide sequence ID" value="NZ_PTRA01000001.1"/>
</dbReference>
<organism evidence="6 7">
    <name type="scientific">Siphonobacter curvatus</name>
    <dbReference type="NCBI Taxonomy" id="2094562"/>
    <lineage>
        <taxon>Bacteria</taxon>
        <taxon>Pseudomonadati</taxon>
        <taxon>Bacteroidota</taxon>
        <taxon>Cytophagia</taxon>
        <taxon>Cytophagales</taxon>
        <taxon>Cytophagaceae</taxon>
        <taxon>Siphonobacter</taxon>
    </lineage>
</organism>
<sequence>MKNILVAVDFTENSRPALESAIFLASKSGATLHVLHTYLPVYPMTETVSGPPVTVEWEETYRLSAQTQLDTLTEEMRGRGLSPEIYLELGPVGPVVKDMVESHAIDLVILGRSESDSWLSDLFGSTATQLVNDLTVPLLMVPAEFSQRGFTKIAYATQLEFTETHVLKDLYRWADYMGATVQIINVQADHEPSVNSDEELMNEIRAAFPDRHTTVLQRKADSVEEGIQELLHDTEADLLVMSSHHRNLFTQIVNPSKSKKLLLHSPIPTLIFPLGRLS</sequence>
<evidence type="ECO:0000256" key="4">
    <source>
        <dbReference type="ARBA" id="ARBA00022490"/>
    </source>
</evidence>
<dbReference type="CDD" id="cd00293">
    <property type="entry name" value="USP-like"/>
    <property type="match status" value="2"/>
</dbReference>
<evidence type="ECO:0000259" key="5">
    <source>
        <dbReference type="Pfam" id="PF00582"/>
    </source>
</evidence>
<evidence type="ECO:0000313" key="7">
    <source>
        <dbReference type="Proteomes" id="UP000239590"/>
    </source>
</evidence>
<comment type="caution">
    <text evidence="6">The sequence shown here is derived from an EMBL/GenBank/DDBJ whole genome shotgun (WGS) entry which is preliminary data.</text>
</comment>
<gene>
    <name evidence="6" type="ORF">C5O19_03320</name>
</gene>
<dbReference type="OrthoDB" id="9788959at2"/>
<feature type="domain" description="UspA" evidence="5">
    <location>
        <begin position="1"/>
        <end position="142"/>
    </location>
</feature>
<keyword evidence="4" id="KW-0963">Cytoplasm</keyword>
<dbReference type="PANTHER" id="PTHR46268:SF23">
    <property type="entry name" value="UNIVERSAL STRESS PROTEIN A-RELATED"/>
    <property type="match status" value="1"/>
</dbReference>
<dbReference type="EMBL" id="PTRA01000001">
    <property type="protein sequence ID" value="PQA58708.1"/>
    <property type="molecule type" value="Genomic_DNA"/>
</dbReference>
<comment type="subunit">
    <text evidence="3">Homodimer.</text>
</comment>
<dbReference type="PRINTS" id="PR01438">
    <property type="entry name" value="UNVRSLSTRESS"/>
</dbReference>
<comment type="subcellular location">
    <subcellularLocation>
        <location evidence="1">Cytoplasm</location>
    </subcellularLocation>
</comment>
<proteinExistence type="inferred from homology"/>
<evidence type="ECO:0000313" key="6">
    <source>
        <dbReference type="EMBL" id="PQA58708.1"/>
    </source>
</evidence>
<dbReference type="PANTHER" id="PTHR46268">
    <property type="entry name" value="STRESS RESPONSE PROTEIN NHAX"/>
    <property type="match status" value="1"/>
</dbReference>
<name>A0A2S7IM59_9BACT</name>
<evidence type="ECO:0000256" key="1">
    <source>
        <dbReference type="ARBA" id="ARBA00004496"/>
    </source>
</evidence>
<protein>
    <recommendedName>
        <fullName evidence="5">UspA domain-containing protein</fullName>
    </recommendedName>
</protein>
<evidence type="ECO:0000256" key="2">
    <source>
        <dbReference type="ARBA" id="ARBA00008791"/>
    </source>
</evidence>
<dbReference type="Proteomes" id="UP000239590">
    <property type="component" value="Unassembled WGS sequence"/>
</dbReference>
<keyword evidence="7" id="KW-1185">Reference proteome</keyword>
<dbReference type="GO" id="GO:0005737">
    <property type="term" value="C:cytoplasm"/>
    <property type="evidence" value="ECO:0007669"/>
    <property type="project" value="UniProtKB-SubCell"/>
</dbReference>
<dbReference type="Gene3D" id="3.40.50.12370">
    <property type="match status" value="1"/>
</dbReference>